<evidence type="ECO:0000313" key="3">
    <source>
        <dbReference type="Proteomes" id="UP001180020"/>
    </source>
</evidence>
<protein>
    <recommendedName>
        <fullName evidence="1">Reverse transcriptase domain-containing protein</fullName>
    </recommendedName>
</protein>
<keyword evidence="3" id="KW-1185">Reference proteome</keyword>
<dbReference type="InterPro" id="IPR052343">
    <property type="entry name" value="Retrotransposon-Effector_Assoc"/>
</dbReference>
<name>A0AAV9DSS4_ACOCL</name>
<reference evidence="2" key="2">
    <citation type="submission" date="2023-06" db="EMBL/GenBank/DDBJ databases">
        <authorList>
            <person name="Ma L."/>
            <person name="Liu K.-W."/>
            <person name="Li Z."/>
            <person name="Hsiao Y.-Y."/>
            <person name="Qi Y."/>
            <person name="Fu T."/>
            <person name="Tang G."/>
            <person name="Zhang D."/>
            <person name="Sun W.-H."/>
            <person name="Liu D.-K."/>
            <person name="Li Y."/>
            <person name="Chen G.-Z."/>
            <person name="Liu X.-D."/>
            <person name="Liao X.-Y."/>
            <person name="Jiang Y.-T."/>
            <person name="Yu X."/>
            <person name="Hao Y."/>
            <person name="Huang J."/>
            <person name="Zhao X.-W."/>
            <person name="Ke S."/>
            <person name="Chen Y.-Y."/>
            <person name="Wu W.-L."/>
            <person name="Hsu J.-L."/>
            <person name="Lin Y.-F."/>
            <person name="Huang M.-D."/>
            <person name="Li C.-Y."/>
            <person name="Huang L."/>
            <person name="Wang Z.-W."/>
            <person name="Zhao X."/>
            <person name="Zhong W.-Y."/>
            <person name="Peng D.-H."/>
            <person name="Ahmad S."/>
            <person name="Lan S."/>
            <person name="Zhang J.-S."/>
            <person name="Tsai W.-C."/>
            <person name="Van De Peer Y."/>
            <person name="Liu Z.-J."/>
        </authorList>
    </citation>
    <scope>NUCLEOTIDE SEQUENCE</scope>
    <source>
        <strain evidence="2">CP</strain>
        <tissue evidence="2">Leaves</tissue>
    </source>
</reference>
<dbReference type="AlphaFoldDB" id="A0AAV9DSS4"/>
<dbReference type="PANTHER" id="PTHR46890:SF1">
    <property type="entry name" value="REVERSE TRANSCRIPTASE DOMAIN-CONTAINING PROTEIN"/>
    <property type="match status" value="1"/>
</dbReference>
<dbReference type="Pfam" id="PF00078">
    <property type="entry name" value="RVT_1"/>
    <property type="match status" value="1"/>
</dbReference>
<dbReference type="PANTHER" id="PTHR46890">
    <property type="entry name" value="NON-LTR RETROLELEMENT REVERSE TRANSCRIPTASE-LIKE PROTEIN-RELATED"/>
    <property type="match status" value="1"/>
</dbReference>
<proteinExistence type="predicted"/>
<gene>
    <name evidence="2" type="ORF">QJS10_CPB11g00889</name>
</gene>
<accession>A0AAV9DSS4</accession>
<sequence length="145" mass="16511">MASRLQQILPRHVSLNQTIFIKERNISHGILLAHELVQYLSHGEHQARAAIKVNLRKALDSIRWSFIYEVLRGMNFPPIWIGWIRQCIETPKYSILINGSPNGFLGATCGLRQGDPLSPLIFVLVMESIQCLLTNILQKDELTHS</sequence>
<comment type="caution">
    <text evidence="2">The sequence shown here is derived from an EMBL/GenBank/DDBJ whole genome shotgun (WGS) entry which is preliminary data.</text>
</comment>
<reference evidence="2" key="1">
    <citation type="journal article" date="2023" name="Nat. Commun.">
        <title>Diploid and tetraploid genomes of Acorus and the evolution of monocots.</title>
        <authorList>
            <person name="Ma L."/>
            <person name="Liu K.W."/>
            <person name="Li Z."/>
            <person name="Hsiao Y.Y."/>
            <person name="Qi Y."/>
            <person name="Fu T."/>
            <person name="Tang G.D."/>
            <person name="Zhang D."/>
            <person name="Sun W.H."/>
            <person name="Liu D.K."/>
            <person name="Li Y."/>
            <person name="Chen G.Z."/>
            <person name="Liu X.D."/>
            <person name="Liao X.Y."/>
            <person name="Jiang Y.T."/>
            <person name="Yu X."/>
            <person name="Hao Y."/>
            <person name="Huang J."/>
            <person name="Zhao X.W."/>
            <person name="Ke S."/>
            <person name="Chen Y.Y."/>
            <person name="Wu W.L."/>
            <person name="Hsu J.L."/>
            <person name="Lin Y.F."/>
            <person name="Huang M.D."/>
            <person name="Li C.Y."/>
            <person name="Huang L."/>
            <person name="Wang Z.W."/>
            <person name="Zhao X."/>
            <person name="Zhong W.Y."/>
            <person name="Peng D.H."/>
            <person name="Ahmad S."/>
            <person name="Lan S."/>
            <person name="Zhang J.S."/>
            <person name="Tsai W.C."/>
            <person name="Van de Peer Y."/>
            <person name="Liu Z.J."/>
        </authorList>
    </citation>
    <scope>NUCLEOTIDE SEQUENCE</scope>
    <source>
        <strain evidence="2">CP</strain>
    </source>
</reference>
<feature type="domain" description="Reverse transcriptase" evidence="1">
    <location>
        <begin position="2"/>
        <end position="135"/>
    </location>
</feature>
<dbReference type="Proteomes" id="UP001180020">
    <property type="component" value="Unassembled WGS sequence"/>
</dbReference>
<evidence type="ECO:0000313" key="2">
    <source>
        <dbReference type="EMBL" id="KAK1304130.1"/>
    </source>
</evidence>
<evidence type="ECO:0000259" key="1">
    <source>
        <dbReference type="Pfam" id="PF00078"/>
    </source>
</evidence>
<dbReference type="EMBL" id="JAUJYO010000011">
    <property type="protein sequence ID" value="KAK1304130.1"/>
    <property type="molecule type" value="Genomic_DNA"/>
</dbReference>
<dbReference type="InterPro" id="IPR000477">
    <property type="entry name" value="RT_dom"/>
</dbReference>
<organism evidence="2 3">
    <name type="scientific">Acorus calamus</name>
    <name type="common">Sweet flag</name>
    <dbReference type="NCBI Taxonomy" id="4465"/>
    <lineage>
        <taxon>Eukaryota</taxon>
        <taxon>Viridiplantae</taxon>
        <taxon>Streptophyta</taxon>
        <taxon>Embryophyta</taxon>
        <taxon>Tracheophyta</taxon>
        <taxon>Spermatophyta</taxon>
        <taxon>Magnoliopsida</taxon>
        <taxon>Liliopsida</taxon>
        <taxon>Acoraceae</taxon>
        <taxon>Acorus</taxon>
    </lineage>
</organism>